<dbReference type="EMBL" id="JAGIYZ010000045">
    <property type="protein sequence ID" value="MBP0466948.1"/>
    <property type="molecule type" value="Genomic_DNA"/>
</dbReference>
<keyword evidence="1" id="KW-0472">Membrane</keyword>
<evidence type="ECO:0000256" key="1">
    <source>
        <dbReference type="SAM" id="Phobius"/>
    </source>
</evidence>
<protein>
    <submittedName>
        <fullName evidence="2">Uncharacterized protein</fullName>
    </submittedName>
</protein>
<gene>
    <name evidence="2" type="ORF">J5Y09_23675</name>
</gene>
<proteinExistence type="predicted"/>
<feature type="transmembrane region" description="Helical" evidence="1">
    <location>
        <begin position="12"/>
        <end position="33"/>
    </location>
</feature>
<sequence>MGAYDEDDPPIWARFLIAKMVVMAGALIGLVAGEGLAGMLWGAGLAVPVAMLAFIAPGIFTAILMVLQVFSCAS</sequence>
<dbReference type="RefSeq" id="WP_209354322.1">
    <property type="nucleotide sequence ID" value="NZ_JAGIYZ010000045.1"/>
</dbReference>
<dbReference type="Proteomes" id="UP000680815">
    <property type="component" value="Unassembled WGS sequence"/>
</dbReference>
<evidence type="ECO:0000313" key="3">
    <source>
        <dbReference type="Proteomes" id="UP000680815"/>
    </source>
</evidence>
<reference evidence="2 3" key="1">
    <citation type="submission" date="2021-03" db="EMBL/GenBank/DDBJ databases">
        <authorList>
            <person name="So Y."/>
        </authorList>
    </citation>
    <scope>NUCLEOTIDE SEQUENCE [LARGE SCALE GENOMIC DNA]</scope>
    <source>
        <strain evidence="2 3">PWR1</strain>
    </source>
</reference>
<evidence type="ECO:0000313" key="2">
    <source>
        <dbReference type="EMBL" id="MBP0466948.1"/>
    </source>
</evidence>
<accession>A0ABS4B1J5</accession>
<keyword evidence="1" id="KW-1133">Transmembrane helix</keyword>
<organism evidence="2 3">
    <name type="scientific">Roseomonas nitratireducens</name>
    <dbReference type="NCBI Taxonomy" id="2820810"/>
    <lineage>
        <taxon>Bacteria</taxon>
        <taxon>Pseudomonadati</taxon>
        <taxon>Pseudomonadota</taxon>
        <taxon>Alphaproteobacteria</taxon>
        <taxon>Acetobacterales</taxon>
        <taxon>Roseomonadaceae</taxon>
        <taxon>Roseomonas</taxon>
    </lineage>
</organism>
<feature type="transmembrane region" description="Helical" evidence="1">
    <location>
        <begin position="45"/>
        <end position="70"/>
    </location>
</feature>
<comment type="caution">
    <text evidence="2">The sequence shown here is derived from an EMBL/GenBank/DDBJ whole genome shotgun (WGS) entry which is preliminary data.</text>
</comment>
<keyword evidence="3" id="KW-1185">Reference proteome</keyword>
<name>A0ABS4B1J5_9PROT</name>
<keyword evidence="1" id="KW-0812">Transmembrane</keyword>